<sequence length="604" mass="64637">MKSEWIICGLLIRLALAAVSISGCSSDMDGLSSYTASRRTNVTFHASVTGMDGSAAEDAGDLLEDVSVFVYHDGKLAASSYSEGPDIPVMRLKSGLAYSIYAVANMGRCTPPEEESVLAGMEYFINGPDALGTGIVPMSAKGRVTVEGSHCRVDIPFVRLAAMTGFALESSVSYEIEYVALLNAPAVCAPFSDCSSADSVFSGRYYAGPDDVKVLGSGGVWYFSILENCLGVLLPDNTDPRQKKPSCLAPDTAGSCPYLEVSLNFQGTLGRRVYRFCLGNDATSDFNVRRNTYTKVTLVLGSGKDEYTWTVDRGKGHMPGVRFIAGGDSGNIVYTDGQGEAVRMKLGSRSWTDVVSSEKGTVLVGNGGNIAYSEDCRTWQLSDHGNIRFSGVDYGLGRFVAVGYNTASRSGNYGYIAVSENGMEWSVEEMPYCTWMDVVYGQGKFVVSGTTTYGHSFSCGRFMCSENCEEWQIIDATCRNYPYLAYGNGLFVAMDFGSCIHSADGVSWSPVEFTGLSGIKGLAYGSGTYVAVGSSGCIAVSQDSRDWTQVSVTGFGLESVSYGNGRFIASGRTGEILHSADGKEWDVFDTGLECRLGCACIIGR</sequence>
<accession>A0A9D9NL68</accession>
<dbReference type="PROSITE" id="PS51257">
    <property type="entry name" value="PROKAR_LIPOPROTEIN"/>
    <property type="match status" value="1"/>
</dbReference>
<evidence type="ECO:0000313" key="2">
    <source>
        <dbReference type="EMBL" id="MBO8477515.1"/>
    </source>
</evidence>
<comment type="caution">
    <text evidence="2">The sequence shown here is derived from an EMBL/GenBank/DDBJ whole genome shotgun (WGS) entry which is preliminary data.</text>
</comment>
<reference evidence="2" key="2">
    <citation type="journal article" date="2021" name="PeerJ">
        <title>Extensive microbial diversity within the chicken gut microbiome revealed by metagenomics and culture.</title>
        <authorList>
            <person name="Gilroy R."/>
            <person name="Ravi A."/>
            <person name="Getino M."/>
            <person name="Pursley I."/>
            <person name="Horton D.L."/>
            <person name="Alikhan N.F."/>
            <person name="Baker D."/>
            <person name="Gharbi K."/>
            <person name="Hall N."/>
            <person name="Watson M."/>
            <person name="Adriaenssens E.M."/>
            <person name="Foster-Nyarko E."/>
            <person name="Jarju S."/>
            <person name="Secka A."/>
            <person name="Antonio M."/>
            <person name="Oren A."/>
            <person name="Chaudhuri R.R."/>
            <person name="La Ragione R."/>
            <person name="Hildebrand F."/>
            <person name="Pallen M.J."/>
        </authorList>
    </citation>
    <scope>NUCLEOTIDE SEQUENCE</scope>
    <source>
        <strain evidence="2">2478</strain>
    </source>
</reference>
<dbReference type="Proteomes" id="UP000823771">
    <property type="component" value="Unassembled WGS sequence"/>
</dbReference>
<evidence type="ECO:0000313" key="3">
    <source>
        <dbReference type="Proteomes" id="UP000823771"/>
    </source>
</evidence>
<organism evidence="2 3">
    <name type="scientific">Candidatus Cryptobacteroides excrementipullorum</name>
    <dbReference type="NCBI Taxonomy" id="2840761"/>
    <lineage>
        <taxon>Bacteria</taxon>
        <taxon>Pseudomonadati</taxon>
        <taxon>Bacteroidota</taxon>
        <taxon>Bacteroidia</taxon>
        <taxon>Bacteroidales</taxon>
        <taxon>Candidatus Cryptobacteroides</taxon>
    </lineage>
</organism>
<feature type="signal peptide" evidence="1">
    <location>
        <begin position="1"/>
        <end position="17"/>
    </location>
</feature>
<dbReference type="AlphaFoldDB" id="A0A9D9NL68"/>
<reference evidence="2" key="1">
    <citation type="submission" date="2020-10" db="EMBL/GenBank/DDBJ databases">
        <authorList>
            <person name="Gilroy R."/>
        </authorList>
    </citation>
    <scope>NUCLEOTIDE SEQUENCE</scope>
    <source>
        <strain evidence="2">2478</strain>
    </source>
</reference>
<keyword evidence="1" id="KW-0732">Signal</keyword>
<dbReference type="EMBL" id="JADILZ010000014">
    <property type="protein sequence ID" value="MBO8477515.1"/>
    <property type="molecule type" value="Genomic_DNA"/>
</dbReference>
<gene>
    <name evidence="2" type="ORF">IAB80_01245</name>
</gene>
<dbReference type="InterPro" id="IPR036278">
    <property type="entry name" value="Sialidase_sf"/>
</dbReference>
<evidence type="ECO:0000256" key="1">
    <source>
        <dbReference type="SAM" id="SignalP"/>
    </source>
</evidence>
<name>A0A9D9NL68_9BACT</name>
<proteinExistence type="predicted"/>
<protein>
    <submittedName>
        <fullName evidence="2">DUF4906 domain-containing protein</fullName>
    </submittedName>
</protein>
<dbReference type="SUPFAM" id="SSF50939">
    <property type="entry name" value="Sialidases"/>
    <property type="match status" value="1"/>
</dbReference>
<feature type="chain" id="PRO_5038913040" evidence="1">
    <location>
        <begin position="18"/>
        <end position="604"/>
    </location>
</feature>